<dbReference type="SUPFAM" id="SSF54001">
    <property type="entry name" value="Cysteine proteinases"/>
    <property type="match status" value="1"/>
</dbReference>
<dbReference type="Proteomes" id="UP001058184">
    <property type="component" value="Chromosome"/>
</dbReference>
<dbReference type="EMBL" id="CP081078">
    <property type="protein sequence ID" value="UWQ60098.1"/>
    <property type="molecule type" value="Genomic_DNA"/>
</dbReference>
<evidence type="ECO:0000259" key="5">
    <source>
        <dbReference type="PROSITE" id="PS51935"/>
    </source>
</evidence>
<dbReference type="InterPro" id="IPR011929">
    <property type="entry name" value="Phage_pept_NlpC/P60"/>
</dbReference>
<evidence type="ECO:0000256" key="3">
    <source>
        <dbReference type="ARBA" id="ARBA00022801"/>
    </source>
</evidence>
<evidence type="ECO:0000313" key="7">
    <source>
        <dbReference type="Proteomes" id="UP001058184"/>
    </source>
</evidence>
<gene>
    <name evidence="6" type="ORF">K3722_08170</name>
</gene>
<sequence>MSRVVQAARGWIGTPYVHQASCKGAGCDCLGLIRGLWRELHGAEPELPPAYTMDWSEPQGAEALWQAAARHLVAKPLRDAAPGDVILFRMREGSVAKHLGVQSAVGEDELRAAPAWVGANAPAGGQAGAARRAAGRYVRVSAPAFIHAYAGHGVVESPLSPPWQRRIVARFHFPKELI</sequence>
<dbReference type="NCBIfam" id="TIGR02219">
    <property type="entry name" value="phage_NlpC_fam"/>
    <property type="match status" value="1"/>
</dbReference>
<evidence type="ECO:0000256" key="2">
    <source>
        <dbReference type="ARBA" id="ARBA00022670"/>
    </source>
</evidence>
<feature type="domain" description="NlpC/P60" evidence="5">
    <location>
        <begin position="1"/>
        <end position="139"/>
    </location>
</feature>
<evidence type="ECO:0000256" key="1">
    <source>
        <dbReference type="ARBA" id="ARBA00007074"/>
    </source>
</evidence>
<dbReference type="InterPro" id="IPR038765">
    <property type="entry name" value="Papain-like_cys_pep_sf"/>
</dbReference>
<dbReference type="PROSITE" id="PS51935">
    <property type="entry name" value="NLPC_P60"/>
    <property type="match status" value="1"/>
</dbReference>
<dbReference type="InterPro" id="IPR000064">
    <property type="entry name" value="NLP_P60_dom"/>
</dbReference>
<reference evidence="6" key="1">
    <citation type="submission" date="2021-08" db="EMBL/GenBank/DDBJ databases">
        <authorList>
            <person name="Nwanade C."/>
            <person name="Wang M."/>
            <person name="Masoudi A."/>
            <person name="Yu Z."/>
            <person name="Liu J."/>
        </authorList>
    </citation>
    <scope>NUCLEOTIDE SEQUENCE</scope>
    <source>
        <strain evidence="6">S141</strain>
    </source>
</reference>
<keyword evidence="7" id="KW-1185">Reference proteome</keyword>
<organism evidence="6 7">
    <name type="scientific">Leisingera caerulea</name>
    <name type="common">Phaeobacter caeruleus</name>
    <dbReference type="NCBI Taxonomy" id="506591"/>
    <lineage>
        <taxon>Bacteria</taxon>
        <taxon>Pseudomonadati</taxon>
        <taxon>Pseudomonadota</taxon>
        <taxon>Alphaproteobacteria</taxon>
        <taxon>Rhodobacterales</taxon>
        <taxon>Roseobacteraceae</taxon>
        <taxon>Leisingera</taxon>
    </lineage>
</organism>
<keyword evidence="3" id="KW-0378">Hydrolase</keyword>
<name>A0ABY5X1A0_LEICA</name>
<proteinExistence type="inferred from homology"/>
<protein>
    <submittedName>
        <fullName evidence="6">Peptidase</fullName>
    </submittedName>
</protein>
<keyword evidence="2" id="KW-0645">Protease</keyword>
<comment type="similarity">
    <text evidence="1">Belongs to the peptidase C40 family.</text>
</comment>
<evidence type="ECO:0000313" key="6">
    <source>
        <dbReference type="EMBL" id="UWQ60098.1"/>
    </source>
</evidence>
<evidence type="ECO:0000256" key="4">
    <source>
        <dbReference type="ARBA" id="ARBA00022807"/>
    </source>
</evidence>
<keyword evidence="4" id="KW-0788">Thiol protease</keyword>
<dbReference type="RefSeq" id="WP_260003927.1">
    <property type="nucleotide sequence ID" value="NZ_CP081078.1"/>
</dbReference>
<accession>A0ABY5X1A0</accession>
<dbReference type="Gene3D" id="3.90.1720.10">
    <property type="entry name" value="endopeptidase domain like (from Nostoc punctiforme)"/>
    <property type="match status" value="1"/>
</dbReference>